<dbReference type="InterPro" id="IPR016181">
    <property type="entry name" value="Acyl_CoA_acyltransferase"/>
</dbReference>
<accession>K2HE38</accession>
<dbReference type="InterPro" id="IPR000182">
    <property type="entry name" value="GNAT_dom"/>
</dbReference>
<dbReference type="PROSITE" id="PS51186">
    <property type="entry name" value="GNAT"/>
    <property type="match status" value="1"/>
</dbReference>
<dbReference type="InterPro" id="IPR051531">
    <property type="entry name" value="N-acetyltransferase"/>
</dbReference>
<dbReference type="Pfam" id="PF13302">
    <property type="entry name" value="Acetyltransf_3"/>
    <property type="match status" value="1"/>
</dbReference>
<keyword evidence="2" id="KW-0808">Transferase</keyword>
<feature type="domain" description="N-acetyltransferase" evidence="1">
    <location>
        <begin position="8"/>
        <end position="158"/>
    </location>
</feature>
<dbReference type="AlphaFoldDB" id="K2HE38"/>
<dbReference type="Proteomes" id="UP000006765">
    <property type="component" value="Unassembled WGS sequence"/>
</dbReference>
<protein>
    <submittedName>
        <fullName evidence="2">GNAT family acetyltransferase</fullName>
    </submittedName>
</protein>
<comment type="caution">
    <text evidence="2">The sequence shown here is derived from an EMBL/GenBank/DDBJ whole genome shotgun (WGS) entry which is preliminary data.</text>
</comment>
<dbReference type="EMBL" id="AMGO01000004">
    <property type="protein sequence ID" value="EKE45728.1"/>
    <property type="molecule type" value="Genomic_DNA"/>
</dbReference>
<dbReference type="RefSeq" id="WP_007425300.1">
    <property type="nucleotide sequence ID" value="NZ_AMGO01000004.1"/>
</dbReference>
<keyword evidence="3" id="KW-1185">Reference proteome</keyword>
<gene>
    <name evidence="2" type="ORF">OCGS_0147</name>
</gene>
<dbReference type="SUPFAM" id="SSF55729">
    <property type="entry name" value="Acyl-CoA N-acyltransferases (Nat)"/>
    <property type="match status" value="1"/>
</dbReference>
<evidence type="ECO:0000313" key="2">
    <source>
        <dbReference type="EMBL" id="EKE45728.1"/>
    </source>
</evidence>
<proteinExistence type="predicted"/>
<organism evidence="2 3">
    <name type="scientific">Oceaniovalibus guishaninsula JLT2003</name>
    <dbReference type="NCBI Taxonomy" id="1231392"/>
    <lineage>
        <taxon>Bacteria</taxon>
        <taxon>Pseudomonadati</taxon>
        <taxon>Pseudomonadota</taxon>
        <taxon>Alphaproteobacteria</taxon>
        <taxon>Rhodobacterales</taxon>
        <taxon>Roseobacteraceae</taxon>
        <taxon>Oceaniovalibus</taxon>
    </lineage>
</organism>
<dbReference type="OrthoDB" id="9804153at2"/>
<dbReference type="eggNOG" id="COG1670">
    <property type="taxonomic scope" value="Bacteria"/>
</dbReference>
<dbReference type="STRING" id="1231392.OCGS_0147"/>
<dbReference type="GO" id="GO:0016747">
    <property type="term" value="F:acyltransferase activity, transferring groups other than amino-acyl groups"/>
    <property type="evidence" value="ECO:0007669"/>
    <property type="project" value="InterPro"/>
</dbReference>
<sequence length="168" mass="18351">MPLRTARLVLRAAGPADAAALADGVGHLSVARWLGSVPYPYGIEDAAGFIEETASSPCHWLVLHSDSLIGGVSLDGQLGYWLRRDMWGQGFGTEMLRPVLDLHFTCCHDDVVAWVQDGNDRSLRLLRRLGFRRTGDGLREAAALGQPVASGRMALTRSVWLENQTALR</sequence>
<dbReference type="PANTHER" id="PTHR43792">
    <property type="entry name" value="GNAT FAMILY, PUTATIVE (AFU_ORTHOLOGUE AFUA_3G00765)-RELATED-RELATED"/>
    <property type="match status" value="1"/>
</dbReference>
<evidence type="ECO:0000259" key="1">
    <source>
        <dbReference type="PROSITE" id="PS51186"/>
    </source>
</evidence>
<evidence type="ECO:0000313" key="3">
    <source>
        <dbReference type="Proteomes" id="UP000006765"/>
    </source>
</evidence>
<dbReference type="Gene3D" id="3.40.630.30">
    <property type="match status" value="1"/>
</dbReference>
<reference evidence="2 3" key="1">
    <citation type="journal article" date="2012" name="J. Bacteriol.">
        <title>Draft Genome Sequence of Oceaniovalibus guishaninsula JLT2003T.</title>
        <authorList>
            <person name="Tang K."/>
            <person name="Liu K."/>
            <person name="Jiao N."/>
        </authorList>
    </citation>
    <scope>NUCLEOTIDE SEQUENCE [LARGE SCALE GENOMIC DNA]</scope>
    <source>
        <strain evidence="2 3">JLT2003</strain>
    </source>
</reference>
<name>K2HE38_9RHOB</name>